<name>A0A6V7PF16_ANACO</name>
<evidence type="ECO:0000313" key="2">
    <source>
        <dbReference type="EMBL" id="CAD1829425.1"/>
    </source>
</evidence>
<feature type="region of interest" description="Disordered" evidence="1">
    <location>
        <begin position="26"/>
        <end position="46"/>
    </location>
</feature>
<proteinExistence type="predicted"/>
<sequence>MRGFGRIPLIVYSELELKLELLHLYSSPPSSSSASSPSFDSRPGDPHISLTIAHDLLDPARTILDDPIRALSSVASRFLFSIRCSDPLVDSFEALKEICSIAEQKQNIWSCRN</sequence>
<dbReference type="EMBL" id="LR862147">
    <property type="protein sequence ID" value="CAD1829425.1"/>
    <property type="molecule type" value="Genomic_DNA"/>
</dbReference>
<organism evidence="2">
    <name type="scientific">Ananas comosus var. bracteatus</name>
    <name type="common">red pineapple</name>
    <dbReference type="NCBI Taxonomy" id="296719"/>
    <lineage>
        <taxon>Eukaryota</taxon>
        <taxon>Viridiplantae</taxon>
        <taxon>Streptophyta</taxon>
        <taxon>Embryophyta</taxon>
        <taxon>Tracheophyta</taxon>
        <taxon>Spermatophyta</taxon>
        <taxon>Magnoliopsida</taxon>
        <taxon>Liliopsida</taxon>
        <taxon>Poales</taxon>
        <taxon>Bromeliaceae</taxon>
        <taxon>Bromelioideae</taxon>
        <taxon>Ananas</taxon>
    </lineage>
</organism>
<accession>A0A6V7PF16</accession>
<feature type="compositionally biased region" description="Low complexity" evidence="1">
    <location>
        <begin position="26"/>
        <end position="38"/>
    </location>
</feature>
<reference evidence="2" key="1">
    <citation type="submission" date="2020-07" db="EMBL/GenBank/DDBJ databases">
        <authorList>
            <person name="Lin J."/>
        </authorList>
    </citation>
    <scope>NUCLEOTIDE SEQUENCE</scope>
</reference>
<dbReference type="AlphaFoldDB" id="A0A6V7PF16"/>
<gene>
    <name evidence="2" type="ORF">CB5_LOCUS12636</name>
</gene>
<protein>
    <submittedName>
        <fullName evidence="2">Uncharacterized protein</fullName>
    </submittedName>
</protein>
<evidence type="ECO:0000256" key="1">
    <source>
        <dbReference type="SAM" id="MobiDB-lite"/>
    </source>
</evidence>